<dbReference type="Pfam" id="PF02120">
    <property type="entry name" value="Flg_hook"/>
    <property type="match status" value="1"/>
</dbReference>
<dbReference type="Proteomes" id="UP000555836">
    <property type="component" value="Unassembled WGS sequence"/>
</dbReference>
<keyword evidence="3" id="KW-0282">Flagellum</keyword>
<comment type="caution">
    <text evidence="3">The sequence shown here is derived from an EMBL/GenBank/DDBJ whole genome shotgun (WGS) entry which is preliminary data.</text>
</comment>
<reference evidence="3 4" key="1">
    <citation type="submission" date="2020-04" db="EMBL/GenBank/DDBJ databases">
        <title>Whole-genome sequencing of Vibrio spp. from China reveals different genetic environments of blaCTX-M-14 among diverse lineages.</title>
        <authorList>
            <person name="Zheng Z."/>
            <person name="Ye L."/>
            <person name="Chen S."/>
        </authorList>
    </citation>
    <scope>NUCLEOTIDE SEQUENCE [LARGE SCALE GENOMIC DNA]</scope>
    <source>
        <strain evidence="3 4">Vb0574</strain>
    </source>
</reference>
<dbReference type="InterPro" id="IPR052563">
    <property type="entry name" value="FliK"/>
</dbReference>
<dbReference type="RefSeq" id="WP_269665852.1">
    <property type="nucleotide sequence ID" value="NZ_CP138329.1"/>
</dbReference>
<accession>A0A7Y0S6T2</accession>
<sequence>MMISSSLPSSNAASSSEGRITQAKDVQGFSQRSASGQTPLNQSAALSEQAVPSFRLAAQTFSSEERKEATTATTEENAAVDTTGMNVLLSATTPTETPDLAAQAQTLTQGMLNMAEKSVASFNKVNPLEVKGEAKTTSPAQANALLNTSPQQQDIQTSQTASANARVNTSAVDFQALLNQPTQGQATTAPLNVQTSAPSAQAVSAATVAHAHTQGSEWATVKVDTSAGKWGEQMMQVLHDRVTLQAQQSVQEAKIRLDPPDLGKLDLLVRVEGDRLSVQINANTAATREALMQVSERLRTELQEQNFVHVDVNVGADQGQERHQQQMNDEDTTIFAARESSAFQSNTTTNYSEHWLNTQA</sequence>
<evidence type="ECO:0000256" key="1">
    <source>
        <dbReference type="SAM" id="MobiDB-lite"/>
    </source>
</evidence>
<dbReference type="EMBL" id="JABCLD010001806">
    <property type="protein sequence ID" value="NMU27429.1"/>
    <property type="molecule type" value="Genomic_DNA"/>
</dbReference>
<dbReference type="CDD" id="cd17470">
    <property type="entry name" value="T3SS_Flik_C"/>
    <property type="match status" value="1"/>
</dbReference>
<dbReference type="PANTHER" id="PTHR37533:SF2">
    <property type="entry name" value="FLAGELLAR HOOK-LENGTH CONTROL PROTEIN"/>
    <property type="match status" value="1"/>
</dbReference>
<feature type="domain" description="Flagellar hook-length control protein-like C-terminal" evidence="2">
    <location>
        <begin position="240"/>
        <end position="321"/>
    </location>
</feature>
<keyword evidence="3" id="KW-0969">Cilium</keyword>
<dbReference type="InterPro" id="IPR038610">
    <property type="entry name" value="FliK-like_C_sf"/>
</dbReference>
<gene>
    <name evidence="3" type="ORF">HKB21_17635</name>
</gene>
<feature type="compositionally biased region" description="Polar residues" evidence="1">
    <location>
        <begin position="28"/>
        <end position="46"/>
    </location>
</feature>
<keyword evidence="3" id="KW-0966">Cell projection</keyword>
<dbReference type="InterPro" id="IPR021136">
    <property type="entry name" value="Flagellar_hook_control-like_C"/>
</dbReference>
<dbReference type="AlphaFoldDB" id="A0A7Y0S6T2"/>
<feature type="compositionally biased region" description="Low complexity" evidence="1">
    <location>
        <begin position="1"/>
        <end position="16"/>
    </location>
</feature>
<evidence type="ECO:0000259" key="2">
    <source>
        <dbReference type="Pfam" id="PF02120"/>
    </source>
</evidence>
<evidence type="ECO:0000313" key="4">
    <source>
        <dbReference type="Proteomes" id="UP000555836"/>
    </source>
</evidence>
<protein>
    <submittedName>
        <fullName evidence="3">Flagellar hook-length control protein FliK</fullName>
    </submittedName>
</protein>
<evidence type="ECO:0000313" key="3">
    <source>
        <dbReference type="EMBL" id="NMU27429.1"/>
    </source>
</evidence>
<name>A0A7Y0S6T2_VIBPH</name>
<dbReference type="PANTHER" id="PTHR37533">
    <property type="entry name" value="FLAGELLAR HOOK-LENGTH CONTROL PROTEIN"/>
    <property type="match status" value="1"/>
</dbReference>
<dbReference type="Gene3D" id="3.30.750.140">
    <property type="match status" value="1"/>
</dbReference>
<proteinExistence type="predicted"/>
<feature type="region of interest" description="Disordered" evidence="1">
    <location>
        <begin position="1"/>
        <end position="47"/>
    </location>
</feature>
<organism evidence="3 4">
    <name type="scientific">Vibrio parahaemolyticus</name>
    <dbReference type="NCBI Taxonomy" id="670"/>
    <lineage>
        <taxon>Bacteria</taxon>
        <taxon>Pseudomonadati</taxon>
        <taxon>Pseudomonadota</taxon>
        <taxon>Gammaproteobacteria</taxon>
        <taxon>Vibrionales</taxon>
        <taxon>Vibrionaceae</taxon>
        <taxon>Vibrio</taxon>
    </lineage>
</organism>